<dbReference type="Proteomes" id="UP000186922">
    <property type="component" value="Unassembled WGS sequence"/>
</dbReference>
<evidence type="ECO:0000259" key="4">
    <source>
        <dbReference type="PROSITE" id="PS50850"/>
    </source>
</evidence>
<keyword evidence="6" id="KW-1185">Reference proteome</keyword>
<feature type="transmembrane region" description="Helical" evidence="3">
    <location>
        <begin position="372"/>
        <end position="390"/>
    </location>
</feature>
<feature type="transmembrane region" description="Helical" evidence="3">
    <location>
        <begin position="129"/>
        <end position="158"/>
    </location>
</feature>
<dbReference type="InterPro" id="IPR020846">
    <property type="entry name" value="MFS_dom"/>
</dbReference>
<proteinExistence type="predicted"/>
<reference evidence="5 6" key="1">
    <citation type="journal article" date="2016" name="Nat. Commun.">
        <title>Extremotolerant tardigrade genome and improved radiotolerance of human cultured cells by tardigrade-unique protein.</title>
        <authorList>
            <person name="Hashimoto T."/>
            <person name="Horikawa D.D."/>
            <person name="Saito Y."/>
            <person name="Kuwahara H."/>
            <person name="Kozuka-Hata H."/>
            <person name="Shin-I T."/>
            <person name="Minakuchi Y."/>
            <person name="Ohishi K."/>
            <person name="Motoyama A."/>
            <person name="Aizu T."/>
            <person name="Enomoto A."/>
            <person name="Kondo K."/>
            <person name="Tanaka S."/>
            <person name="Hara Y."/>
            <person name="Koshikawa S."/>
            <person name="Sagara H."/>
            <person name="Miura T."/>
            <person name="Yokobori S."/>
            <person name="Miyagawa K."/>
            <person name="Suzuki Y."/>
            <person name="Kubo T."/>
            <person name="Oyama M."/>
            <person name="Kohara Y."/>
            <person name="Fujiyama A."/>
            <person name="Arakawa K."/>
            <person name="Katayama T."/>
            <person name="Toyoda A."/>
            <person name="Kunieda T."/>
        </authorList>
    </citation>
    <scope>NUCLEOTIDE SEQUENCE [LARGE SCALE GENOMIC DNA]</scope>
    <source>
        <strain evidence="5 6">YOKOZUNA-1</strain>
    </source>
</reference>
<dbReference type="SUPFAM" id="SSF103473">
    <property type="entry name" value="MFS general substrate transporter"/>
    <property type="match status" value="1"/>
</dbReference>
<evidence type="ECO:0000313" key="6">
    <source>
        <dbReference type="Proteomes" id="UP000186922"/>
    </source>
</evidence>
<comment type="subcellular location">
    <subcellularLocation>
        <location evidence="1">Membrane</location>
        <topology evidence="1">Multi-pass membrane protein</topology>
    </subcellularLocation>
</comment>
<sequence>MDTIKQASSALLEQPTTAEQTSRRNGRRPKEQAVDTGWAWVALAASFVIQILLAGSGIGTSIYFAEFLLDFQQGPILTSWLVASSYAFISLADPIGSICANKFGFRLVIVIGSLIASAGFILSCFAKNFWLLFVSFGFITPVGFALVYAPAFGILALYFDKRKNVATAFVTVGGGVGAFIFPPLHRYMVSTYTWRGSLLLMAAITAHIIPCALLFSRHIKPPEKKASIAASADVSLFHKASFYLLLLQFFLMAGDDIFVIQSVRFATSVRGISADLAPAILSSLGLVDSVGRLLAVAISANPWSERRTVRFWIVHLTTAATGLSILFFAWSHTLLLLCVWGGFNGLFLGLRWSLFPGLQIDLFGAKRFSTSWSYGSTMMGIGSLLLPPFGEVLAQFCGNQLMPFYAASTFVIGAAACTIVLHLFPPSFNSRKELPLEEKPEAVTIIA</sequence>
<accession>A0A1D1W7Z7</accession>
<dbReference type="PANTHER" id="PTHR11360">
    <property type="entry name" value="MONOCARBOXYLATE TRANSPORTER"/>
    <property type="match status" value="1"/>
</dbReference>
<evidence type="ECO:0000313" key="5">
    <source>
        <dbReference type="EMBL" id="GAV08368.1"/>
    </source>
</evidence>
<feature type="transmembrane region" description="Helical" evidence="3">
    <location>
        <begin position="334"/>
        <end position="352"/>
    </location>
</feature>
<dbReference type="PANTHER" id="PTHR11360:SF260">
    <property type="entry name" value="MFS DOMAIN-CONTAINING PROTEIN"/>
    <property type="match status" value="1"/>
</dbReference>
<name>A0A1D1W7Z7_RAMVA</name>
<feature type="transmembrane region" description="Helical" evidence="3">
    <location>
        <begin position="402"/>
        <end position="424"/>
    </location>
</feature>
<feature type="transmembrane region" description="Helical" evidence="3">
    <location>
        <begin position="309"/>
        <end position="328"/>
    </location>
</feature>
<dbReference type="OrthoDB" id="410267at2759"/>
<dbReference type="Gene3D" id="1.20.1250.20">
    <property type="entry name" value="MFS general substrate transporter like domains"/>
    <property type="match status" value="2"/>
</dbReference>
<dbReference type="InterPro" id="IPR050327">
    <property type="entry name" value="Proton-linked_MCT"/>
</dbReference>
<keyword evidence="3" id="KW-0812">Transmembrane</keyword>
<dbReference type="InterPro" id="IPR011701">
    <property type="entry name" value="MFS"/>
</dbReference>
<feature type="transmembrane region" description="Helical" evidence="3">
    <location>
        <begin position="37"/>
        <end position="65"/>
    </location>
</feature>
<gene>
    <name evidence="5" type="primary">RvY_18075-1</name>
    <name evidence="5" type="synonym">RvY_18075.1</name>
    <name evidence="5" type="ORF">RvY_18075</name>
</gene>
<feature type="region of interest" description="Disordered" evidence="2">
    <location>
        <begin position="1"/>
        <end position="30"/>
    </location>
</feature>
<dbReference type="PROSITE" id="PS50850">
    <property type="entry name" value="MFS"/>
    <property type="match status" value="1"/>
</dbReference>
<feature type="transmembrane region" description="Helical" evidence="3">
    <location>
        <begin position="103"/>
        <end position="123"/>
    </location>
</feature>
<feature type="compositionally biased region" description="Polar residues" evidence="2">
    <location>
        <begin position="1"/>
        <end position="20"/>
    </location>
</feature>
<organism evidence="5 6">
    <name type="scientific">Ramazzottius varieornatus</name>
    <name type="common">Water bear</name>
    <name type="synonym">Tardigrade</name>
    <dbReference type="NCBI Taxonomy" id="947166"/>
    <lineage>
        <taxon>Eukaryota</taxon>
        <taxon>Metazoa</taxon>
        <taxon>Ecdysozoa</taxon>
        <taxon>Tardigrada</taxon>
        <taxon>Eutardigrada</taxon>
        <taxon>Parachela</taxon>
        <taxon>Hypsibioidea</taxon>
        <taxon>Ramazzottiidae</taxon>
        <taxon>Ramazzottius</taxon>
    </lineage>
</organism>
<feature type="domain" description="Major facilitator superfamily (MFS) profile" evidence="4">
    <location>
        <begin position="41"/>
        <end position="432"/>
    </location>
</feature>
<feature type="transmembrane region" description="Helical" evidence="3">
    <location>
        <begin position="71"/>
        <end position="91"/>
    </location>
</feature>
<evidence type="ECO:0000256" key="2">
    <source>
        <dbReference type="SAM" id="MobiDB-lite"/>
    </source>
</evidence>
<keyword evidence="3" id="KW-0472">Membrane</keyword>
<keyword evidence="3" id="KW-1133">Transmembrane helix</keyword>
<evidence type="ECO:0000256" key="1">
    <source>
        <dbReference type="ARBA" id="ARBA00004141"/>
    </source>
</evidence>
<dbReference type="GO" id="GO:0008028">
    <property type="term" value="F:monocarboxylic acid transmembrane transporter activity"/>
    <property type="evidence" value="ECO:0007669"/>
    <property type="project" value="TreeGrafter"/>
</dbReference>
<feature type="transmembrane region" description="Helical" evidence="3">
    <location>
        <begin position="196"/>
        <end position="215"/>
    </location>
</feature>
<dbReference type="GO" id="GO:0016020">
    <property type="term" value="C:membrane"/>
    <property type="evidence" value="ECO:0007669"/>
    <property type="project" value="UniProtKB-SubCell"/>
</dbReference>
<evidence type="ECO:0000256" key="3">
    <source>
        <dbReference type="SAM" id="Phobius"/>
    </source>
</evidence>
<dbReference type="Pfam" id="PF07690">
    <property type="entry name" value="MFS_1"/>
    <property type="match status" value="1"/>
</dbReference>
<dbReference type="EMBL" id="BDGG01000017">
    <property type="protein sequence ID" value="GAV08368.1"/>
    <property type="molecule type" value="Genomic_DNA"/>
</dbReference>
<comment type="caution">
    <text evidence="5">The sequence shown here is derived from an EMBL/GenBank/DDBJ whole genome shotgun (WGS) entry which is preliminary data.</text>
</comment>
<protein>
    <recommendedName>
        <fullName evidence="4">Major facilitator superfamily (MFS) profile domain-containing protein</fullName>
    </recommendedName>
</protein>
<feature type="transmembrane region" description="Helical" evidence="3">
    <location>
        <begin position="165"/>
        <end position="184"/>
    </location>
</feature>
<dbReference type="InterPro" id="IPR036259">
    <property type="entry name" value="MFS_trans_sf"/>
</dbReference>
<dbReference type="AlphaFoldDB" id="A0A1D1W7Z7"/>